<keyword evidence="1" id="KW-0472">Membrane</keyword>
<organism evidence="2 3">
    <name type="scientific">Candidatus Nomurabacteria bacterium GW2011_GWA2_40_9</name>
    <dbReference type="NCBI Taxonomy" id="1618734"/>
    <lineage>
        <taxon>Bacteria</taxon>
        <taxon>Candidatus Nomuraibacteriota</taxon>
    </lineage>
</organism>
<keyword evidence="1" id="KW-1133">Transmembrane helix</keyword>
<dbReference type="PATRIC" id="fig|1618734.3.peg.377"/>
<gene>
    <name evidence="2" type="ORF">UU24_C0012G0011</name>
</gene>
<dbReference type="AlphaFoldDB" id="A0A0G0TWV6"/>
<accession>A0A0G0TWV6</accession>
<proteinExistence type="predicted"/>
<dbReference type="Proteomes" id="UP000034749">
    <property type="component" value="Unassembled WGS sequence"/>
</dbReference>
<feature type="transmembrane region" description="Helical" evidence="1">
    <location>
        <begin position="62"/>
        <end position="88"/>
    </location>
</feature>
<keyword evidence="1" id="KW-0812">Transmembrane</keyword>
<evidence type="ECO:0000313" key="3">
    <source>
        <dbReference type="Proteomes" id="UP000034749"/>
    </source>
</evidence>
<reference evidence="2 3" key="1">
    <citation type="journal article" date="2015" name="Nature">
        <title>rRNA introns, odd ribosomes, and small enigmatic genomes across a large radiation of phyla.</title>
        <authorList>
            <person name="Brown C.T."/>
            <person name="Hug L.A."/>
            <person name="Thomas B.C."/>
            <person name="Sharon I."/>
            <person name="Castelle C.J."/>
            <person name="Singh A."/>
            <person name="Wilkins M.J."/>
            <person name="Williams K.H."/>
            <person name="Banfield J.F."/>
        </authorList>
    </citation>
    <scope>NUCLEOTIDE SEQUENCE [LARGE SCALE GENOMIC DNA]</scope>
</reference>
<dbReference type="EMBL" id="LBZW01000012">
    <property type="protein sequence ID" value="KKR79301.1"/>
    <property type="molecule type" value="Genomic_DNA"/>
</dbReference>
<protein>
    <submittedName>
        <fullName evidence="2">DoxX family protein</fullName>
    </submittedName>
</protein>
<sequence length="139" mass="15617">MNKQQIVSRVLRLAMGFIFLWAFLDKTFGLGFATVPEKSWINGGSPTFGFLSFGVKGPFVEFFHSLAGVAIVDWMFMLGLLFIGLTLVLNKFVKWGAIAGALMMVFMYLALLFPENNPIIDEHIIYMLVLMLIGLKSQE</sequence>
<name>A0A0G0TWV6_9BACT</name>
<evidence type="ECO:0000313" key="2">
    <source>
        <dbReference type="EMBL" id="KKR79301.1"/>
    </source>
</evidence>
<feature type="transmembrane region" description="Helical" evidence="1">
    <location>
        <begin position="95"/>
        <end position="113"/>
    </location>
</feature>
<comment type="caution">
    <text evidence="2">The sequence shown here is derived from an EMBL/GenBank/DDBJ whole genome shotgun (WGS) entry which is preliminary data.</text>
</comment>
<evidence type="ECO:0000256" key="1">
    <source>
        <dbReference type="SAM" id="Phobius"/>
    </source>
</evidence>
<feature type="transmembrane region" description="Helical" evidence="1">
    <location>
        <begin position="119"/>
        <end position="135"/>
    </location>
</feature>